<keyword evidence="3" id="KW-0328">Glycosyltransferase</keyword>
<dbReference type="Gene3D" id="3.40.50.2000">
    <property type="entry name" value="Glycogen Phosphorylase B"/>
    <property type="match status" value="1"/>
</dbReference>
<comment type="catalytic activity">
    <reaction evidence="5">
        <text>glucuronate acceptor + UDP-alpha-D-glucuronate = acceptor beta-D-glucuronoside + UDP + H(+)</text>
        <dbReference type="Rhea" id="RHEA:21032"/>
        <dbReference type="ChEBI" id="CHEBI:15378"/>
        <dbReference type="ChEBI" id="CHEBI:58052"/>
        <dbReference type="ChEBI" id="CHEBI:58223"/>
        <dbReference type="ChEBI" id="CHEBI:132367"/>
        <dbReference type="ChEBI" id="CHEBI:132368"/>
        <dbReference type="EC" id="2.4.1.17"/>
    </reaction>
</comment>
<dbReference type="PANTHER" id="PTHR48043:SF23">
    <property type="entry name" value="UDP-GLUCURONOSYLTRANSFERASE"/>
    <property type="match status" value="1"/>
</dbReference>
<reference evidence="7" key="1">
    <citation type="submission" date="2022-11" db="UniProtKB">
        <authorList>
            <consortium name="WormBaseParasite"/>
        </authorList>
    </citation>
    <scope>IDENTIFICATION</scope>
</reference>
<dbReference type="InterPro" id="IPR002213">
    <property type="entry name" value="UDP_glucos_trans"/>
</dbReference>
<evidence type="ECO:0000313" key="6">
    <source>
        <dbReference type="Proteomes" id="UP000887540"/>
    </source>
</evidence>
<dbReference type="WBParaSite" id="ACRNAN_scaffold6199.g6623.t1">
    <property type="protein sequence ID" value="ACRNAN_scaffold6199.g6623.t1"/>
    <property type="gene ID" value="ACRNAN_scaffold6199.g6623"/>
</dbReference>
<evidence type="ECO:0000256" key="4">
    <source>
        <dbReference type="ARBA" id="ARBA00022679"/>
    </source>
</evidence>
<dbReference type="SUPFAM" id="SSF53756">
    <property type="entry name" value="UDP-Glycosyltransferase/glycogen phosphorylase"/>
    <property type="match status" value="1"/>
</dbReference>
<keyword evidence="4" id="KW-0808">Transferase</keyword>
<accession>A0A914E817</accession>
<dbReference type="Proteomes" id="UP000887540">
    <property type="component" value="Unplaced"/>
</dbReference>
<evidence type="ECO:0000256" key="5">
    <source>
        <dbReference type="ARBA" id="ARBA00047475"/>
    </source>
</evidence>
<dbReference type="GO" id="GO:0015020">
    <property type="term" value="F:glucuronosyltransferase activity"/>
    <property type="evidence" value="ECO:0007669"/>
    <property type="project" value="UniProtKB-EC"/>
</dbReference>
<evidence type="ECO:0000256" key="2">
    <source>
        <dbReference type="ARBA" id="ARBA00012544"/>
    </source>
</evidence>
<name>A0A914E817_9BILA</name>
<protein>
    <recommendedName>
        <fullName evidence="2">glucuronosyltransferase</fullName>
        <ecNumber evidence="2">2.4.1.17</ecNumber>
    </recommendedName>
</protein>
<dbReference type="AlphaFoldDB" id="A0A914E817"/>
<evidence type="ECO:0000256" key="1">
    <source>
        <dbReference type="ARBA" id="ARBA00009995"/>
    </source>
</evidence>
<organism evidence="6 7">
    <name type="scientific">Acrobeloides nanus</name>
    <dbReference type="NCBI Taxonomy" id="290746"/>
    <lineage>
        <taxon>Eukaryota</taxon>
        <taxon>Metazoa</taxon>
        <taxon>Ecdysozoa</taxon>
        <taxon>Nematoda</taxon>
        <taxon>Chromadorea</taxon>
        <taxon>Rhabditida</taxon>
        <taxon>Tylenchina</taxon>
        <taxon>Cephalobomorpha</taxon>
        <taxon>Cephaloboidea</taxon>
        <taxon>Cephalobidae</taxon>
        <taxon>Acrobeloides</taxon>
    </lineage>
</organism>
<proteinExistence type="inferred from homology"/>
<evidence type="ECO:0000313" key="7">
    <source>
        <dbReference type="WBParaSite" id="ACRNAN_scaffold6199.g6623.t1"/>
    </source>
</evidence>
<dbReference type="InterPro" id="IPR050271">
    <property type="entry name" value="UDP-glycosyltransferase"/>
</dbReference>
<keyword evidence="6" id="KW-1185">Reference proteome</keyword>
<evidence type="ECO:0000256" key="3">
    <source>
        <dbReference type="ARBA" id="ARBA00022676"/>
    </source>
</evidence>
<dbReference type="PANTHER" id="PTHR48043">
    <property type="entry name" value="EG:EG0003.4 PROTEIN-RELATED"/>
    <property type="match status" value="1"/>
</dbReference>
<comment type="similarity">
    <text evidence="1">Belongs to the UDP-glycosyltransferase family.</text>
</comment>
<dbReference type="EC" id="2.4.1.17" evidence="2"/>
<dbReference type="Pfam" id="PF00201">
    <property type="entry name" value="UDPGT"/>
    <property type="match status" value="1"/>
</dbReference>
<sequence length="169" mass="18640">MNSVTEGSSRGVPMVCIPLFSEQSRNANLLKYRGTAVVVEKKDLMNGKVLEAAINEILINDNPKVGRSRIGFYGKLADILVDAGHDVTVYEPTIEVNLSSKGIGSKKAKMVERPCDFEVLFNSDEAQGDVWSIEPLGLFAFQKFVYYNEELVTNSNAIISKTTTIQNMS</sequence>